<dbReference type="CDD" id="cd17546">
    <property type="entry name" value="REC_hyHK_CKI1_RcsC-like"/>
    <property type="match status" value="1"/>
</dbReference>
<evidence type="ECO:0000313" key="7">
    <source>
        <dbReference type="Proteomes" id="UP000297299"/>
    </source>
</evidence>
<dbReference type="CDD" id="cd00082">
    <property type="entry name" value="HisKA"/>
    <property type="match status" value="1"/>
</dbReference>
<dbReference type="OrthoDB" id="303614at2759"/>
<dbReference type="InterPro" id="IPR003594">
    <property type="entry name" value="HATPase_dom"/>
</dbReference>
<dbReference type="Gene3D" id="3.40.50.2300">
    <property type="match status" value="1"/>
</dbReference>
<dbReference type="PANTHER" id="PTHR43719:SF28">
    <property type="entry name" value="PEROXIDE STRESS-ACTIVATED HISTIDINE KINASE MAK1-RELATED"/>
    <property type="match status" value="1"/>
</dbReference>
<dbReference type="Pfam" id="PF00072">
    <property type="entry name" value="Response_reg"/>
    <property type="match status" value="1"/>
</dbReference>
<dbReference type="PRINTS" id="PR00344">
    <property type="entry name" value="BCTRLSENSOR"/>
</dbReference>
<feature type="modified residue" description="4-aspartylphosphate" evidence="2">
    <location>
        <position position="1311"/>
    </location>
</feature>
<dbReference type="PROSITE" id="PS50109">
    <property type="entry name" value="HIS_KIN"/>
    <property type="match status" value="1"/>
</dbReference>
<feature type="domain" description="Histidine kinase" evidence="4">
    <location>
        <begin position="611"/>
        <end position="845"/>
    </location>
</feature>
<dbReference type="InterPro" id="IPR001789">
    <property type="entry name" value="Sig_transdc_resp-reg_receiver"/>
</dbReference>
<evidence type="ECO:0000256" key="1">
    <source>
        <dbReference type="ARBA" id="ARBA00022553"/>
    </source>
</evidence>
<protein>
    <recommendedName>
        <fullName evidence="8">Histidine kinase</fullName>
    </recommendedName>
</protein>
<dbReference type="FunFam" id="3.30.450.40:FF:000083">
    <property type="entry name" value="Sensor histidine kinase/response regulator, putative (AFU_orthologue AFUA_4G00660)"/>
    <property type="match status" value="1"/>
</dbReference>
<dbReference type="Pfam" id="PF02518">
    <property type="entry name" value="HATPase_c"/>
    <property type="match status" value="1"/>
</dbReference>
<dbReference type="EMBL" id="PHWZ01000236">
    <property type="protein sequence ID" value="TEY54820.1"/>
    <property type="molecule type" value="Genomic_DNA"/>
</dbReference>
<dbReference type="InterPro" id="IPR005467">
    <property type="entry name" value="His_kinase_dom"/>
</dbReference>
<sequence length="1387" mass="154750">MHSFADQPEEVKVRERKRVRNLLRYYTPEKWKLTRESEDDDFNTKGNGLPETIFEAEEQPDIAENPKENETGGPDSSKRLRHDPTLTAFAQLGAYRLNTERSFISLMDSHNQYIIAEATRSVSLHERDLTKPGDEIFLGARILDMHWGICPNTIQMFTAKDDTENVKTNLVTANQTQYVMNDLSAIEKYKNRPYIAEWPHMRYYAVVPIYSPENIVIGTYCVVDNKPRMEGLDEEGLSILNEIAKAIMSHLVLIEKQNHLERGGKMIKGLGLFVAGKSNLGEGLKNASQNGMDPQNTSHSHPIDTSDPSSITTEKMDIRQTQVNAVSPLNHINKSSLLSSGSEKATIIEKERPSISRAFSTESARQETFAITRLKRVFSRASQLILEAMSLDGVVFVDACFRDSASKLASKKKIVSSATHDRCQGWTQKKNVVKVSTLLDEIKLGGRRAGKALTSDLLGCKIRHDQNSSHLDEPTDITLTQATVKGLMTCYSQGRMFVFHEDGSLNLDLEPEPFEICENGNIEPGRELVAAWVSELIKICPGARTIVFFPLRDQQRDQWFAGSFAWTKRELRIMTAEDLTYLTAFGNCIMAEKSRLDSELADRAKSDFISVVSHELRSPLHGVLASAEALRDTSTGDEQDDMIRSITICGENKDMKDLPVQSNGLDADFDLGNLIETVIEGVSAAQSFRQLTFEGPLSVETTRLDTISDENHMSDNVVVILEIDWQSSWVFNSQISNWRRILINLFQNALKYTEFGYVQVRLTAYETTDGQVARLSVVDSGKGISNDYLKYELWTPFVQEDPMSIGTGLGLSIVGKLVDELNGTIDISSTVGAGTVAQVEIPVKHSTAFDEDEETDSNKLIRETRDRCQGLSMCLLGLDNYPDPCEMPTDVRSAKDRKMTAIKSALANYAGDWFGMVIRKSRSGSYAKGVIFLCLKSQLHRTDRARQKPLIVFEDTTRRMDKEEGEFYLTQPFGPYKLARILGQCIDYHHSKDAMSNDNDLLSTSYRVPSSTGSAPILTPSTNKYFDNRNTNTDSKPFEKEERPEFLLYQHLCRSPESMRPKFEARKHSNESTDSAVDMGSNEEPLVTYHSFPFSDGLPNWPKVENGVLQLIDIQGELDGEDLYKTDALTATCSSKASAGLERHTAPEKQFSVLGKPLVHKEPGALKYASTLEKLVVVENASVALDKSQIVGKLSAIERLSIAATEISGIVEKAPTATQAFIEKPTTTSKPKISSKSAILDISKSEPELVSTPEPSTAPIFKNSARTVVLLVEDNVINLKLKETYDTASNGLEAFEKYKKAPGSFKIIFMDISMPIMDGLTSARCIRDHESLYNLPRVRIVALTSFGTEEHRRDAAMSGIDLFLTKPINMKSLKPVVDLNPEDVGVE</sequence>
<dbReference type="GO" id="GO:0000155">
    <property type="term" value="F:phosphorelay sensor kinase activity"/>
    <property type="evidence" value="ECO:0007669"/>
    <property type="project" value="InterPro"/>
</dbReference>
<dbReference type="Proteomes" id="UP000297299">
    <property type="component" value="Unassembled WGS sequence"/>
</dbReference>
<gene>
    <name evidence="6" type="ORF">BOTCAL_0236g00060</name>
</gene>
<feature type="region of interest" description="Disordered" evidence="3">
    <location>
        <begin position="284"/>
        <end position="311"/>
    </location>
</feature>
<dbReference type="PANTHER" id="PTHR43719">
    <property type="entry name" value="TWO-COMPONENT HISTIDINE KINASE"/>
    <property type="match status" value="1"/>
</dbReference>
<dbReference type="Pfam" id="PF00512">
    <property type="entry name" value="HisKA"/>
    <property type="match status" value="1"/>
</dbReference>
<dbReference type="SUPFAM" id="SSF55781">
    <property type="entry name" value="GAF domain-like"/>
    <property type="match status" value="1"/>
</dbReference>
<comment type="caution">
    <text evidence="6">The sequence shown here is derived from an EMBL/GenBank/DDBJ whole genome shotgun (WGS) entry which is preliminary data.</text>
</comment>
<name>A0A4Y8CY68_9HELO</name>
<feature type="domain" description="Response regulatory" evidence="5">
    <location>
        <begin position="1268"/>
        <end position="1381"/>
    </location>
</feature>
<dbReference type="SMART" id="SM00388">
    <property type="entry name" value="HisKA"/>
    <property type="match status" value="1"/>
</dbReference>
<keyword evidence="7" id="KW-1185">Reference proteome</keyword>
<dbReference type="InterPro" id="IPR036097">
    <property type="entry name" value="HisK_dim/P_sf"/>
</dbReference>
<evidence type="ECO:0000259" key="5">
    <source>
        <dbReference type="PROSITE" id="PS50110"/>
    </source>
</evidence>
<dbReference type="Gene3D" id="1.10.287.130">
    <property type="match status" value="1"/>
</dbReference>
<reference evidence="6 7" key="1">
    <citation type="submission" date="2017-11" db="EMBL/GenBank/DDBJ databases">
        <title>Comparative genomics of Botrytis spp.</title>
        <authorList>
            <person name="Valero-Jimenez C.A."/>
            <person name="Tapia P."/>
            <person name="Veloso J."/>
            <person name="Silva-Moreno E."/>
            <person name="Staats M."/>
            <person name="Valdes J.H."/>
            <person name="Van Kan J.A.L."/>
        </authorList>
    </citation>
    <scope>NUCLEOTIDE SEQUENCE [LARGE SCALE GENOMIC DNA]</scope>
    <source>
        <strain evidence="6 7">MUCL2830</strain>
    </source>
</reference>
<evidence type="ECO:0000259" key="4">
    <source>
        <dbReference type="PROSITE" id="PS50109"/>
    </source>
</evidence>
<dbReference type="STRING" id="38488.A0A4Y8CY68"/>
<dbReference type="SMART" id="SM00387">
    <property type="entry name" value="HATPase_c"/>
    <property type="match status" value="1"/>
</dbReference>
<evidence type="ECO:0000256" key="3">
    <source>
        <dbReference type="SAM" id="MobiDB-lite"/>
    </source>
</evidence>
<feature type="region of interest" description="Disordered" evidence="3">
    <location>
        <begin position="35"/>
        <end position="81"/>
    </location>
</feature>
<proteinExistence type="predicted"/>
<accession>A0A4Y8CY68</accession>
<organism evidence="6 7">
    <name type="scientific">Botryotinia calthae</name>
    <dbReference type="NCBI Taxonomy" id="38488"/>
    <lineage>
        <taxon>Eukaryota</taxon>
        <taxon>Fungi</taxon>
        <taxon>Dikarya</taxon>
        <taxon>Ascomycota</taxon>
        <taxon>Pezizomycotina</taxon>
        <taxon>Leotiomycetes</taxon>
        <taxon>Helotiales</taxon>
        <taxon>Sclerotiniaceae</taxon>
        <taxon>Botryotinia</taxon>
    </lineage>
</organism>
<evidence type="ECO:0000313" key="6">
    <source>
        <dbReference type="EMBL" id="TEY54820.1"/>
    </source>
</evidence>
<evidence type="ECO:0000256" key="2">
    <source>
        <dbReference type="PROSITE-ProRule" id="PRU00169"/>
    </source>
</evidence>
<dbReference type="FunFam" id="3.30.565.10:FF:000201">
    <property type="entry name" value="Sensor histidine kinase/response regulator, putative (AFU_orthologue AFUA_4G01020)"/>
    <property type="match status" value="1"/>
</dbReference>
<dbReference type="SUPFAM" id="SSF52172">
    <property type="entry name" value="CheY-like"/>
    <property type="match status" value="1"/>
</dbReference>
<feature type="compositionally biased region" description="Polar residues" evidence="3">
    <location>
        <begin position="1012"/>
        <end position="1035"/>
    </location>
</feature>
<dbReference type="SMART" id="SM00448">
    <property type="entry name" value="REC"/>
    <property type="match status" value="1"/>
</dbReference>
<dbReference type="InterPro" id="IPR036890">
    <property type="entry name" value="HATPase_C_sf"/>
</dbReference>
<feature type="compositionally biased region" description="Basic and acidic residues" evidence="3">
    <location>
        <begin position="64"/>
        <end position="81"/>
    </location>
</feature>
<keyword evidence="1 2" id="KW-0597">Phosphoprotein</keyword>
<feature type="region of interest" description="Disordered" evidence="3">
    <location>
        <begin position="1012"/>
        <end position="1041"/>
    </location>
</feature>
<dbReference type="InterPro" id="IPR011006">
    <property type="entry name" value="CheY-like_superfamily"/>
</dbReference>
<evidence type="ECO:0008006" key="8">
    <source>
        <dbReference type="Google" id="ProtNLM"/>
    </source>
</evidence>
<feature type="compositionally biased region" description="Polar residues" evidence="3">
    <location>
        <begin position="286"/>
        <end position="300"/>
    </location>
</feature>
<dbReference type="InterPro" id="IPR004358">
    <property type="entry name" value="Sig_transdc_His_kin-like_C"/>
</dbReference>
<dbReference type="Gene3D" id="3.30.565.10">
    <property type="entry name" value="Histidine kinase-like ATPase, C-terminal domain"/>
    <property type="match status" value="1"/>
</dbReference>
<dbReference type="SUPFAM" id="SSF55874">
    <property type="entry name" value="ATPase domain of HSP90 chaperone/DNA topoisomerase II/histidine kinase"/>
    <property type="match status" value="1"/>
</dbReference>
<dbReference type="InterPro" id="IPR003661">
    <property type="entry name" value="HisK_dim/P_dom"/>
</dbReference>
<dbReference type="SUPFAM" id="SSF47384">
    <property type="entry name" value="Homodimeric domain of signal transducing histidine kinase"/>
    <property type="match status" value="1"/>
</dbReference>
<dbReference type="PROSITE" id="PS50110">
    <property type="entry name" value="RESPONSE_REGULATORY"/>
    <property type="match status" value="1"/>
</dbReference>
<dbReference type="InterPro" id="IPR050956">
    <property type="entry name" value="2C_system_His_kinase"/>
</dbReference>